<evidence type="ECO:0000256" key="1">
    <source>
        <dbReference type="ARBA" id="ARBA00023125"/>
    </source>
</evidence>
<feature type="domain" description="HTH tetR-type" evidence="3">
    <location>
        <begin position="25"/>
        <end position="85"/>
    </location>
</feature>
<comment type="caution">
    <text evidence="4">The sequence shown here is derived from an EMBL/GenBank/DDBJ whole genome shotgun (WGS) entry which is preliminary data.</text>
</comment>
<evidence type="ECO:0000313" key="5">
    <source>
        <dbReference type="Proteomes" id="UP000051749"/>
    </source>
</evidence>
<dbReference type="GO" id="GO:0003677">
    <property type="term" value="F:DNA binding"/>
    <property type="evidence" value="ECO:0007669"/>
    <property type="project" value="UniProtKB-UniRule"/>
</dbReference>
<dbReference type="PANTHER" id="PTHR43479:SF11">
    <property type="entry name" value="ACREF_ENVCD OPERON REPRESSOR-RELATED"/>
    <property type="match status" value="1"/>
</dbReference>
<sequence length="218" mass="25206">MKEELFMSSNVFTNYKQWLNDQTMPKGRRAVILSSLDLFSRQGYDGTSTAQIAQHADVSQATIFKYFKTKQDLLMEIIKPMINNLAPVFRDDFFSKLNEHNGLQEIVHFVVFDRYKFLKENAAAFQILLSEIMTNETVRAMFFDLVRQSQSVIFNSALNKMVEDKLVRPGLTLVDLARTIIGQLITYFLQRNFITAIPTDETADLKRIEDLIIHAVRP</sequence>
<dbReference type="Pfam" id="PF00440">
    <property type="entry name" value="TetR_N"/>
    <property type="match status" value="1"/>
</dbReference>
<dbReference type="PROSITE" id="PS50977">
    <property type="entry name" value="HTH_TETR_2"/>
    <property type="match status" value="1"/>
</dbReference>
<dbReference type="Gene3D" id="1.10.357.10">
    <property type="entry name" value="Tetracycline Repressor, domain 2"/>
    <property type="match status" value="1"/>
</dbReference>
<dbReference type="InterPro" id="IPR023772">
    <property type="entry name" value="DNA-bd_HTH_TetR-type_CS"/>
</dbReference>
<gene>
    <name evidence="4" type="ORF">IV87_GL001226</name>
</gene>
<evidence type="ECO:0000259" key="3">
    <source>
        <dbReference type="PROSITE" id="PS50977"/>
    </source>
</evidence>
<proteinExistence type="predicted"/>
<dbReference type="PATRIC" id="fig|319653.3.peg.1241"/>
<dbReference type="STRING" id="319653.SAMN04487973_104151"/>
<dbReference type="PROSITE" id="PS01081">
    <property type="entry name" value="HTH_TETR_1"/>
    <property type="match status" value="1"/>
</dbReference>
<organism evidence="4 5">
    <name type="scientific">Pediococcus ethanolidurans</name>
    <dbReference type="NCBI Taxonomy" id="319653"/>
    <lineage>
        <taxon>Bacteria</taxon>
        <taxon>Bacillati</taxon>
        <taxon>Bacillota</taxon>
        <taxon>Bacilli</taxon>
        <taxon>Lactobacillales</taxon>
        <taxon>Lactobacillaceae</taxon>
        <taxon>Pediococcus</taxon>
    </lineage>
</organism>
<dbReference type="SUPFAM" id="SSF46689">
    <property type="entry name" value="Homeodomain-like"/>
    <property type="match status" value="1"/>
</dbReference>
<dbReference type="InterPro" id="IPR050624">
    <property type="entry name" value="HTH-type_Tx_Regulator"/>
</dbReference>
<keyword evidence="1 2" id="KW-0238">DNA-binding</keyword>
<feature type="DNA-binding region" description="H-T-H motif" evidence="2">
    <location>
        <begin position="48"/>
        <end position="67"/>
    </location>
</feature>
<accession>A0A0R2K1F2</accession>
<evidence type="ECO:0000256" key="2">
    <source>
        <dbReference type="PROSITE-ProRule" id="PRU00335"/>
    </source>
</evidence>
<dbReference type="InterPro" id="IPR001647">
    <property type="entry name" value="HTH_TetR"/>
</dbReference>
<dbReference type="AlphaFoldDB" id="A0A0R2K1F2"/>
<dbReference type="PRINTS" id="PR00455">
    <property type="entry name" value="HTHTETR"/>
</dbReference>
<dbReference type="Proteomes" id="UP000051749">
    <property type="component" value="Unassembled WGS sequence"/>
</dbReference>
<dbReference type="EMBL" id="JQBY01000003">
    <property type="protein sequence ID" value="KRN83195.1"/>
    <property type="molecule type" value="Genomic_DNA"/>
</dbReference>
<dbReference type="InterPro" id="IPR009057">
    <property type="entry name" value="Homeodomain-like_sf"/>
</dbReference>
<reference evidence="4 5" key="1">
    <citation type="journal article" date="2015" name="Genome Announc.">
        <title>Expanding the biotechnology potential of lactobacilli through comparative genomics of 213 strains and associated genera.</title>
        <authorList>
            <person name="Sun Z."/>
            <person name="Harris H.M."/>
            <person name="McCann A."/>
            <person name="Guo C."/>
            <person name="Argimon S."/>
            <person name="Zhang W."/>
            <person name="Yang X."/>
            <person name="Jeffery I.B."/>
            <person name="Cooney J.C."/>
            <person name="Kagawa T.F."/>
            <person name="Liu W."/>
            <person name="Song Y."/>
            <person name="Salvetti E."/>
            <person name="Wrobel A."/>
            <person name="Rasinkangas P."/>
            <person name="Parkhill J."/>
            <person name="Rea M.C."/>
            <person name="O'Sullivan O."/>
            <person name="Ritari J."/>
            <person name="Douillard F.P."/>
            <person name="Paul Ross R."/>
            <person name="Yang R."/>
            <person name="Briner A.E."/>
            <person name="Felis G.E."/>
            <person name="de Vos W.M."/>
            <person name="Barrangou R."/>
            <person name="Klaenhammer T.R."/>
            <person name="Caufield P.W."/>
            <person name="Cui Y."/>
            <person name="Zhang H."/>
            <person name="O'Toole P.W."/>
        </authorList>
    </citation>
    <scope>NUCLEOTIDE SEQUENCE [LARGE SCALE GENOMIC DNA]</scope>
    <source>
        <strain evidence="4 5">DSM 22301</strain>
    </source>
</reference>
<dbReference type="PANTHER" id="PTHR43479">
    <property type="entry name" value="ACREF/ENVCD OPERON REPRESSOR-RELATED"/>
    <property type="match status" value="1"/>
</dbReference>
<protein>
    <submittedName>
        <fullName evidence="4">TetR family transcriptional regulator</fullName>
    </submittedName>
</protein>
<name>A0A0R2K1F2_9LACO</name>
<evidence type="ECO:0000313" key="4">
    <source>
        <dbReference type="EMBL" id="KRN83195.1"/>
    </source>
</evidence>